<evidence type="ECO:0000313" key="2">
    <source>
        <dbReference type="Proteomes" id="UP001243375"/>
    </source>
</evidence>
<dbReference type="EMBL" id="JASBWU010000008">
    <property type="protein sequence ID" value="KAJ9119518.1"/>
    <property type="molecule type" value="Genomic_DNA"/>
</dbReference>
<accession>A0ACC2X6W4</accession>
<dbReference type="Proteomes" id="UP001243375">
    <property type="component" value="Unassembled WGS sequence"/>
</dbReference>
<keyword evidence="2" id="KW-1185">Reference proteome</keyword>
<protein>
    <submittedName>
        <fullName evidence="1">Uncharacterized protein</fullName>
    </submittedName>
</protein>
<name>A0ACC2X6W4_9TREE</name>
<gene>
    <name evidence="1" type="ORF">QFC22_003226</name>
</gene>
<evidence type="ECO:0000313" key="1">
    <source>
        <dbReference type="EMBL" id="KAJ9119518.1"/>
    </source>
</evidence>
<reference evidence="1" key="1">
    <citation type="submission" date="2023-04" db="EMBL/GenBank/DDBJ databases">
        <title>Draft Genome sequencing of Naganishia species isolated from polar environments using Oxford Nanopore Technology.</title>
        <authorList>
            <person name="Leo P."/>
            <person name="Venkateswaran K."/>
        </authorList>
    </citation>
    <scope>NUCLEOTIDE SEQUENCE</scope>
    <source>
        <strain evidence="1">MNA-CCFEE 5425</strain>
    </source>
</reference>
<sequence>MSTNKLSFSLGKPKSGAPAPRNPLAAPPSKPSALKKGKAPTSKPMAANLFGGDDEDDDESGPSSKPITAINGGPSKLAGSSKIENGTTKQNASLSRAQRKLQEEALKLDQTVFEYDEVWDGMQNAREKVKEAKETEAGKRDPKYIDAFLKSAATRRLDRLRAEEKMMQHERDKEGDEFADKEKFMTSAYKKQLEETKKAEEEEKEREETERKSKKGPGMTAFYATMLNADEEKHAAAMAAASAIAKQPQGPSLAIKPPSKQQQPQYEPEAEEDPFLRREQARQAMEEAARASTTTGPVIERMEAGVSTTNEHVEINDEGAVVDKRTLLKAGLNIIKKPIAPLPTAASRKIEAELPFKSRAVGEAASHKERMERERRRLAEQMQQEKERAERSRRQQEEEEEEKARIRSTGGANASEVEAKRKAAKEKYEARKRAKLEQQSAGVVSLEQTGER</sequence>
<proteinExistence type="predicted"/>
<comment type="caution">
    <text evidence="1">The sequence shown here is derived from an EMBL/GenBank/DDBJ whole genome shotgun (WGS) entry which is preliminary data.</text>
</comment>
<organism evidence="1 2">
    <name type="scientific">Naganishia vaughanmartiniae</name>
    <dbReference type="NCBI Taxonomy" id="1424756"/>
    <lineage>
        <taxon>Eukaryota</taxon>
        <taxon>Fungi</taxon>
        <taxon>Dikarya</taxon>
        <taxon>Basidiomycota</taxon>
        <taxon>Agaricomycotina</taxon>
        <taxon>Tremellomycetes</taxon>
        <taxon>Filobasidiales</taxon>
        <taxon>Filobasidiaceae</taxon>
        <taxon>Naganishia</taxon>
    </lineage>
</organism>